<dbReference type="Gene3D" id="2.40.170.20">
    <property type="entry name" value="TonB-dependent receptor, beta-barrel domain"/>
    <property type="match status" value="1"/>
</dbReference>
<dbReference type="PROSITE" id="PS52016">
    <property type="entry name" value="TONB_DEPENDENT_REC_3"/>
    <property type="match status" value="1"/>
</dbReference>
<dbReference type="InterPro" id="IPR023996">
    <property type="entry name" value="TonB-dep_OMP_SusC/RagA"/>
</dbReference>
<dbReference type="EMBL" id="QPIZ01000015">
    <property type="protein sequence ID" value="RCW32540.1"/>
    <property type="molecule type" value="Genomic_DNA"/>
</dbReference>
<evidence type="ECO:0000256" key="3">
    <source>
        <dbReference type="ARBA" id="ARBA00022452"/>
    </source>
</evidence>
<keyword evidence="8" id="KW-1133">Transmembrane helix</keyword>
<evidence type="ECO:0000313" key="11">
    <source>
        <dbReference type="Proteomes" id="UP000252733"/>
    </source>
</evidence>
<dbReference type="Gene3D" id="2.170.130.10">
    <property type="entry name" value="TonB-dependent receptor, plug domain"/>
    <property type="match status" value="1"/>
</dbReference>
<comment type="caution">
    <text evidence="10">The sequence shown here is derived from an EMBL/GenBank/DDBJ whole genome shotgun (WGS) entry which is preliminary data.</text>
</comment>
<keyword evidence="5 7" id="KW-0472">Membrane</keyword>
<sequence length="1059" mass="117537">MKILQDLKVRHSSESNADVKISFCRALCLSLLLGIMFPFVANAQTLEVSGVVTETNGTPIPGVNITVEGEAGNGTISDMNGAFSLEVASDGVLNFSFIGFESVQIPVNGQRTINVTLEEATLGLDEVVVVGYGVQKKSDVTGAMVSVNSEELNSRPVSNAFEALQGKAAGVDITTNERPGEIGDIRIRGVRSLTASNSPLYVVDGVPLMSSSAIETLNPRDIESIDILKDASATAIYGSRGANGVVLVTTNRGEKGKFTLNYSGTMTVEELKDRSSMMDAGEYITWRRWAYHNMDPEAYPRGDNPNIDIDRVIFKENADPYAWANIMSGWQGGTWDGSQVKTTDWTDFVTQTSYTQEHTLSASGGSDKMTAYGSFGYLDNQGTQKGQTYERYTTKLSLDITPVDWFKMGGSINASWSNQDYGMSRLGASSSSGPTMIYEAAQRVFAYAVPYDDEGERIIHPGGDGNVYTVIDEWNQSTQQRQMFRAIGSFYGELDLGNIFDSVKGLKYRMNFGPDYRNWREGVYIDQNSVNRLGGTSYARLKNQRDFSWTLDNMLTYNNTFGLHTVGGTFLQTSSSWNIEESSMNAQNIANPNYLWNAFGTVDITSSDSKAGFGSGLRERQLESYMGRLNYSFNDRYLVTLSGRWDGASQLADGHKWAFFPSAALGWRIAQEPFMQNVDWVNQLKIRAGVGSTGNSAVDPYSTKGGIQSFFVPFGGADNLQGFSAYEPNYTSSAKKMANKELTWETTTQYNFGLDFVFWNGRLGGTLDLYKSKTEDLLMDMTIPTLSGYPSTVANVGETKNHGVDITLNTVNIRTRNFEWLTNLSAAWQKDEIVSLAYGKNDMIDNGWFIGESINVIYDIAEDGLWTEGDISEMEQFNANGHDFEVGKVKPVDQNEDYVIDAEDRVIIGNENPRWTVGFNNTFIYKGFELSCMIYGRLGYDYDTGGEAQLGRYNQRSIDYWTPDNRNSDYQKPIYNEAGGDAYSSLLGYYSGSFLKIRNISLGYNFNQSALDRLGIKNLKLYVQATNPGFIYSSIDWIDMDTRKSTYNQGFVFGLNVGF</sequence>
<feature type="domain" description="TonB-dependent receptor plug" evidence="9">
    <location>
        <begin position="137"/>
        <end position="245"/>
    </location>
</feature>
<keyword evidence="6 7" id="KW-0998">Cell outer membrane</keyword>
<dbReference type="GO" id="GO:0009279">
    <property type="term" value="C:cell outer membrane"/>
    <property type="evidence" value="ECO:0007669"/>
    <property type="project" value="UniProtKB-SubCell"/>
</dbReference>
<dbReference type="RefSeq" id="WP_220270818.1">
    <property type="nucleotide sequence ID" value="NZ_QPIZ01000015.1"/>
</dbReference>
<dbReference type="InterPro" id="IPR037066">
    <property type="entry name" value="Plug_dom_sf"/>
</dbReference>
<evidence type="ECO:0000313" key="10">
    <source>
        <dbReference type="EMBL" id="RCW32540.1"/>
    </source>
</evidence>
<dbReference type="InterPro" id="IPR008969">
    <property type="entry name" value="CarboxyPept-like_regulatory"/>
</dbReference>
<protein>
    <submittedName>
        <fullName evidence="10">TonB-linked SusC/RagA family outer membrane protein</fullName>
    </submittedName>
</protein>
<dbReference type="NCBIfam" id="TIGR04057">
    <property type="entry name" value="SusC_RagA_signa"/>
    <property type="match status" value="1"/>
</dbReference>
<dbReference type="SUPFAM" id="SSF56935">
    <property type="entry name" value="Porins"/>
    <property type="match status" value="1"/>
</dbReference>
<evidence type="ECO:0000256" key="2">
    <source>
        <dbReference type="ARBA" id="ARBA00022448"/>
    </source>
</evidence>
<dbReference type="FunFam" id="2.170.130.10:FF:000008">
    <property type="entry name" value="SusC/RagA family TonB-linked outer membrane protein"/>
    <property type="match status" value="1"/>
</dbReference>
<accession>A0A368UWV2</accession>
<reference evidence="10 11" key="1">
    <citation type="submission" date="2018-07" db="EMBL/GenBank/DDBJ databases">
        <title>Freshwater and sediment microbial communities from various areas in North America, analyzing microbe dynamics in response to fracking.</title>
        <authorList>
            <person name="Lamendella R."/>
        </authorList>
    </citation>
    <scope>NUCLEOTIDE SEQUENCE [LARGE SCALE GENOMIC DNA]</scope>
    <source>
        <strain evidence="10 11">160A</strain>
    </source>
</reference>
<organism evidence="10 11">
    <name type="scientific">Marinilabilia salmonicolor</name>
    <dbReference type="NCBI Taxonomy" id="989"/>
    <lineage>
        <taxon>Bacteria</taxon>
        <taxon>Pseudomonadati</taxon>
        <taxon>Bacteroidota</taxon>
        <taxon>Bacteroidia</taxon>
        <taxon>Marinilabiliales</taxon>
        <taxon>Marinilabiliaceae</taxon>
        <taxon>Marinilabilia</taxon>
    </lineage>
</organism>
<evidence type="ECO:0000256" key="4">
    <source>
        <dbReference type="ARBA" id="ARBA00022692"/>
    </source>
</evidence>
<dbReference type="Gene3D" id="2.60.40.1120">
    <property type="entry name" value="Carboxypeptidase-like, regulatory domain"/>
    <property type="match status" value="1"/>
</dbReference>
<keyword evidence="4 7" id="KW-0812">Transmembrane</keyword>
<evidence type="ECO:0000259" key="9">
    <source>
        <dbReference type="Pfam" id="PF07715"/>
    </source>
</evidence>
<proteinExistence type="inferred from homology"/>
<dbReference type="Pfam" id="PF07715">
    <property type="entry name" value="Plug"/>
    <property type="match status" value="1"/>
</dbReference>
<keyword evidence="2 7" id="KW-0813">Transport</keyword>
<gene>
    <name evidence="10" type="ORF">DFO77_11585</name>
</gene>
<dbReference type="Proteomes" id="UP000252733">
    <property type="component" value="Unassembled WGS sequence"/>
</dbReference>
<evidence type="ECO:0000256" key="6">
    <source>
        <dbReference type="ARBA" id="ARBA00023237"/>
    </source>
</evidence>
<keyword evidence="11" id="KW-1185">Reference proteome</keyword>
<dbReference type="InterPro" id="IPR036942">
    <property type="entry name" value="Beta-barrel_TonB_sf"/>
</dbReference>
<dbReference type="InterPro" id="IPR023997">
    <property type="entry name" value="TonB-dep_OMP_SusC/RagA_CS"/>
</dbReference>
<evidence type="ECO:0000256" key="1">
    <source>
        <dbReference type="ARBA" id="ARBA00004571"/>
    </source>
</evidence>
<feature type="transmembrane region" description="Helical" evidence="8">
    <location>
        <begin position="21"/>
        <end position="41"/>
    </location>
</feature>
<evidence type="ECO:0000256" key="7">
    <source>
        <dbReference type="PROSITE-ProRule" id="PRU01360"/>
    </source>
</evidence>
<evidence type="ECO:0000256" key="5">
    <source>
        <dbReference type="ARBA" id="ARBA00023136"/>
    </source>
</evidence>
<dbReference type="Pfam" id="PF13715">
    <property type="entry name" value="CarbopepD_reg_2"/>
    <property type="match status" value="1"/>
</dbReference>
<evidence type="ECO:0000256" key="8">
    <source>
        <dbReference type="SAM" id="Phobius"/>
    </source>
</evidence>
<comment type="subcellular location">
    <subcellularLocation>
        <location evidence="1 7">Cell outer membrane</location>
        <topology evidence="1 7">Multi-pass membrane protein</topology>
    </subcellularLocation>
</comment>
<dbReference type="InterPro" id="IPR039426">
    <property type="entry name" value="TonB-dep_rcpt-like"/>
</dbReference>
<dbReference type="AlphaFoldDB" id="A0A368UWV2"/>
<keyword evidence="3 7" id="KW-1134">Transmembrane beta strand</keyword>
<dbReference type="InterPro" id="IPR012910">
    <property type="entry name" value="Plug_dom"/>
</dbReference>
<comment type="similarity">
    <text evidence="7">Belongs to the TonB-dependent receptor family.</text>
</comment>
<name>A0A368UWV2_9BACT</name>
<dbReference type="SUPFAM" id="SSF49464">
    <property type="entry name" value="Carboxypeptidase regulatory domain-like"/>
    <property type="match status" value="1"/>
</dbReference>
<dbReference type="NCBIfam" id="TIGR04056">
    <property type="entry name" value="OMP_RagA_SusC"/>
    <property type="match status" value="1"/>
</dbReference>